<dbReference type="EMBL" id="SMOL01000120">
    <property type="protein sequence ID" value="KAB2632235.1"/>
    <property type="molecule type" value="Genomic_DNA"/>
</dbReference>
<dbReference type="OrthoDB" id="763417at2759"/>
<reference evidence="2 3" key="1">
    <citation type="submission" date="2019-09" db="EMBL/GenBank/DDBJ databases">
        <authorList>
            <person name="Ou C."/>
        </authorList>
    </citation>
    <scope>NUCLEOTIDE SEQUENCE [LARGE SCALE GENOMIC DNA]</scope>
    <source>
        <strain evidence="2">S2</strain>
        <tissue evidence="2">Leaf</tissue>
    </source>
</reference>
<gene>
    <name evidence="2" type="ORF">D8674_028482</name>
</gene>
<feature type="region of interest" description="Disordered" evidence="1">
    <location>
        <begin position="31"/>
        <end position="56"/>
    </location>
</feature>
<reference evidence="3" key="2">
    <citation type="submission" date="2019-10" db="EMBL/GenBank/DDBJ databases">
        <title>A de novo genome assembly of a pear dwarfing rootstock.</title>
        <authorList>
            <person name="Wang F."/>
            <person name="Wang J."/>
            <person name="Li S."/>
            <person name="Zhang Y."/>
            <person name="Fang M."/>
            <person name="Ma L."/>
            <person name="Zhao Y."/>
            <person name="Jiang S."/>
        </authorList>
    </citation>
    <scope>NUCLEOTIDE SEQUENCE [LARGE SCALE GENOMIC DNA]</scope>
</reference>
<feature type="compositionally biased region" description="Basic residues" evidence="1">
    <location>
        <begin position="45"/>
        <end position="56"/>
    </location>
</feature>
<evidence type="ECO:0008006" key="4">
    <source>
        <dbReference type="Google" id="ProtNLM"/>
    </source>
</evidence>
<evidence type="ECO:0000313" key="2">
    <source>
        <dbReference type="EMBL" id="KAB2632235.1"/>
    </source>
</evidence>
<accession>A0A5N5HWD0</accession>
<keyword evidence="3" id="KW-1185">Reference proteome</keyword>
<sequence length="180" mass="21226">MLYYQTWSECETGKDMNVVQTEDSFIMKPIDQRERTRNRNDVQTRRMKNRERQRRYRARKRLEADLKKSSIIKQPTAAEVEVQRNEFIYTPRVYCKRDWKKDARRAHVSKAPEITPNGYAAPTLTSTSEGQSVFLSGPKAEPQLDIESLSEITVNQSNREMHVSNFGRRDWKADARKKKI</sequence>
<comment type="caution">
    <text evidence="2">The sequence shown here is derived from an EMBL/GenBank/DDBJ whole genome shotgun (WGS) entry which is preliminary data.</text>
</comment>
<dbReference type="Proteomes" id="UP000327157">
    <property type="component" value="Chromosome 6"/>
</dbReference>
<organism evidence="2 3">
    <name type="scientific">Pyrus ussuriensis x Pyrus communis</name>
    <dbReference type="NCBI Taxonomy" id="2448454"/>
    <lineage>
        <taxon>Eukaryota</taxon>
        <taxon>Viridiplantae</taxon>
        <taxon>Streptophyta</taxon>
        <taxon>Embryophyta</taxon>
        <taxon>Tracheophyta</taxon>
        <taxon>Spermatophyta</taxon>
        <taxon>Magnoliopsida</taxon>
        <taxon>eudicotyledons</taxon>
        <taxon>Gunneridae</taxon>
        <taxon>Pentapetalae</taxon>
        <taxon>rosids</taxon>
        <taxon>fabids</taxon>
        <taxon>Rosales</taxon>
        <taxon>Rosaceae</taxon>
        <taxon>Amygdaloideae</taxon>
        <taxon>Maleae</taxon>
        <taxon>Pyrus</taxon>
    </lineage>
</organism>
<dbReference type="AlphaFoldDB" id="A0A5N5HWD0"/>
<evidence type="ECO:0000313" key="3">
    <source>
        <dbReference type="Proteomes" id="UP000327157"/>
    </source>
</evidence>
<protein>
    <recommendedName>
        <fullName evidence="4">BZIP domain-containing protein</fullName>
    </recommendedName>
</protein>
<name>A0A5N5HWD0_9ROSA</name>
<evidence type="ECO:0000256" key="1">
    <source>
        <dbReference type="SAM" id="MobiDB-lite"/>
    </source>
</evidence>
<feature type="compositionally biased region" description="Basic and acidic residues" evidence="1">
    <location>
        <begin position="31"/>
        <end position="44"/>
    </location>
</feature>
<proteinExistence type="predicted"/>
<reference evidence="2 3" key="3">
    <citation type="submission" date="2019-11" db="EMBL/GenBank/DDBJ databases">
        <title>A de novo genome assembly of a pear dwarfing rootstock.</title>
        <authorList>
            <person name="Wang F."/>
            <person name="Wang J."/>
            <person name="Li S."/>
            <person name="Zhang Y."/>
            <person name="Fang M."/>
            <person name="Ma L."/>
            <person name="Zhao Y."/>
            <person name="Jiang S."/>
        </authorList>
    </citation>
    <scope>NUCLEOTIDE SEQUENCE [LARGE SCALE GENOMIC DNA]</scope>
    <source>
        <strain evidence="2">S2</strain>
        <tissue evidence="2">Leaf</tissue>
    </source>
</reference>